<proteinExistence type="predicted"/>
<dbReference type="SUPFAM" id="SSF101327">
    <property type="entry name" value="YgfB-like"/>
    <property type="match status" value="1"/>
</dbReference>
<dbReference type="Proteomes" id="UP000664800">
    <property type="component" value="Unassembled WGS sequence"/>
</dbReference>
<sequence>MTDLNQALTAEELDELSDFLAQPDMEDRSMDLSMLEGYLTAILIGPRVVMPSQWLPWVWDADEGQEEAVFADLDQANRIMGLLMRFLNGIVQTFLTDPAAFEPIYWRGAQWSAAEWCEGFLLGTRFDREAWAGLWVIQPTWVTPFLRLGTETGINSTKNESNAELWMQAVAPMLIKIHAFWKERRQAVPAGIVEDDFGFGRQRPPAVRATSKVGRNEPCPCGSGKKFKKCCGSTSETAPPGPHLH</sequence>
<dbReference type="EMBL" id="JAFKMR010000037">
    <property type="protein sequence ID" value="MBN8745660.1"/>
    <property type="molecule type" value="Genomic_DNA"/>
</dbReference>
<dbReference type="InterPro" id="IPR036255">
    <property type="entry name" value="YgfB-like_sf"/>
</dbReference>
<dbReference type="RefSeq" id="WP_276732727.1">
    <property type="nucleotide sequence ID" value="NZ_JAFKMR010000037.1"/>
</dbReference>
<feature type="region of interest" description="Disordered" evidence="1">
    <location>
        <begin position="224"/>
        <end position="245"/>
    </location>
</feature>
<dbReference type="Pfam" id="PF02810">
    <property type="entry name" value="SEC-C"/>
    <property type="match status" value="1"/>
</dbReference>
<dbReference type="Gene3D" id="1.20.120.740">
    <property type="entry name" value="YgfB uncharacterised protein family UPF0149, PF03695"/>
    <property type="match status" value="1"/>
</dbReference>
<dbReference type="InterPro" id="IPR011978">
    <property type="entry name" value="YgfB-like"/>
</dbReference>
<name>A0A8I1MZ00_THIA3</name>
<accession>A0A8I1MZ00</accession>
<dbReference type="NCBIfam" id="TIGR02292">
    <property type="entry name" value="ygfB_yecA"/>
    <property type="match status" value="1"/>
</dbReference>
<reference evidence="2" key="1">
    <citation type="submission" date="2021-02" db="EMBL/GenBank/DDBJ databases">
        <title>Thiocyanate and organic carbon inputs drive convergent selection for specific autotrophic Afipia and Thiobacillus strains within complex microbiomes.</title>
        <authorList>
            <person name="Huddy R.J."/>
            <person name="Sachdeva R."/>
            <person name="Kadzinga F."/>
            <person name="Kantor R.S."/>
            <person name="Harrison S.T.L."/>
            <person name="Banfield J.F."/>
        </authorList>
    </citation>
    <scope>NUCLEOTIDE SEQUENCE</scope>
    <source>
        <strain evidence="2">SCN18_13_7_16_R3_B_64_19</strain>
    </source>
</reference>
<organism evidence="2 3">
    <name type="scientific">Thiomonas arsenitoxydans (strain DSM 22701 / CIP 110005 / 3As)</name>
    <dbReference type="NCBI Taxonomy" id="426114"/>
    <lineage>
        <taxon>Bacteria</taxon>
        <taxon>Pseudomonadati</taxon>
        <taxon>Pseudomonadota</taxon>
        <taxon>Betaproteobacteria</taxon>
        <taxon>Burkholderiales</taxon>
        <taxon>Thiomonas</taxon>
    </lineage>
</organism>
<dbReference type="PANTHER" id="PTHR33747">
    <property type="entry name" value="UPF0225 PROTEIN SCO1677"/>
    <property type="match status" value="1"/>
</dbReference>
<dbReference type="PANTHER" id="PTHR33747:SF1">
    <property type="entry name" value="ADENYLATE CYCLASE-ASSOCIATED CAP C-TERMINAL DOMAIN-CONTAINING PROTEIN"/>
    <property type="match status" value="1"/>
</dbReference>
<evidence type="ECO:0000313" key="2">
    <source>
        <dbReference type="EMBL" id="MBN8745660.1"/>
    </source>
</evidence>
<comment type="caution">
    <text evidence="2">The sequence shown here is derived from an EMBL/GenBank/DDBJ whole genome shotgun (WGS) entry which is preliminary data.</text>
</comment>
<dbReference type="Gene3D" id="3.10.450.50">
    <property type="match status" value="1"/>
</dbReference>
<dbReference type="AlphaFoldDB" id="A0A8I1MZ00"/>
<protein>
    <submittedName>
        <fullName evidence="2">UPF0149 family protein</fullName>
    </submittedName>
</protein>
<dbReference type="InterPro" id="IPR004027">
    <property type="entry name" value="SEC_C_motif"/>
</dbReference>
<dbReference type="SUPFAM" id="SSF103642">
    <property type="entry name" value="Sec-C motif"/>
    <property type="match status" value="1"/>
</dbReference>
<gene>
    <name evidence="2" type="ORF">J0I24_15375</name>
</gene>
<evidence type="ECO:0000256" key="1">
    <source>
        <dbReference type="SAM" id="MobiDB-lite"/>
    </source>
</evidence>
<evidence type="ECO:0000313" key="3">
    <source>
        <dbReference type="Proteomes" id="UP000664800"/>
    </source>
</evidence>
<dbReference type="Pfam" id="PF03695">
    <property type="entry name" value="UPF0149"/>
    <property type="match status" value="1"/>
</dbReference>